<feature type="transmembrane region" description="Helical" evidence="10">
    <location>
        <begin position="20"/>
        <end position="49"/>
    </location>
</feature>
<feature type="compositionally biased region" description="Polar residues" evidence="9">
    <location>
        <begin position="437"/>
        <end position="459"/>
    </location>
</feature>
<evidence type="ECO:0000256" key="9">
    <source>
        <dbReference type="SAM" id="MobiDB-lite"/>
    </source>
</evidence>
<dbReference type="PROSITE" id="PS50262">
    <property type="entry name" value="G_PROTEIN_RECEP_F1_2"/>
    <property type="match status" value="1"/>
</dbReference>
<dbReference type="GO" id="GO:0004930">
    <property type="term" value="F:G protein-coupled receptor activity"/>
    <property type="evidence" value="ECO:0007669"/>
    <property type="project" value="UniProtKB-KW"/>
</dbReference>
<evidence type="ECO:0000256" key="4">
    <source>
        <dbReference type="ARBA" id="ARBA00023040"/>
    </source>
</evidence>
<dbReference type="PRINTS" id="PR00237">
    <property type="entry name" value="GPCRRHODOPSN"/>
</dbReference>
<feature type="compositionally biased region" description="Polar residues" evidence="9">
    <location>
        <begin position="400"/>
        <end position="410"/>
    </location>
</feature>
<dbReference type="InterPro" id="IPR000276">
    <property type="entry name" value="GPCR_Rhodpsn"/>
</dbReference>
<comment type="subcellular location">
    <subcellularLocation>
        <location evidence="1">Membrane</location>
        <topology evidence="1">Multi-pass membrane protein</topology>
    </subcellularLocation>
</comment>
<name>A0A2Z4C054_BRALA</name>
<feature type="transmembrane region" description="Helical" evidence="10">
    <location>
        <begin position="242"/>
        <end position="262"/>
    </location>
</feature>
<feature type="region of interest" description="Disordered" evidence="9">
    <location>
        <begin position="510"/>
        <end position="545"/>
    </location>
</feature>
<feature type="transmembrane region" description="Helical" evidence="10">
    <location>
        <begin position="100"/>
        <end position="120"/>
    </location>
</feature>
<evidence type="ECO:0000256" key="3">
    <source>
        <dbReference type="ARBA" id="ARBA00022989"/>
    </source>
</evidence>
<reference evidence="12" key="2">
    <citation type="journal article" date="2018" name="Sci. Rep.">
        <title>The role of transposable elements in functional evolution of amphioxus genome: the case of opsin gene family.</title>
        <authorList>
            <person name="Pantzartzi C.N."/>
            <person name="Pergner J."/>
            <person name="Kozmik Z."/>
        </authorList>
    </citation>
    <scope>NUCLEOTIDE SEQUENCE</scope>
</reference>
<evidence type="ECO:0000256" key="2">
    <source>
        <dbReference type="ARBA" id="ARBA00022692"/>
    </source>
</evidence>
<dbReference type="PROSITE" id="PS00237">
    <property type="entry name" value="G_PROTEIN_RECEP_F1_1"/>
    <property type="match status" value="1"/>
</dbReference>
<dbReference type="Gene3D" id="1.20.1070.10">
    <property type="entry name" value="Rhodopsin 7-helix transmembrane proteins"/>
    <property type="match status" value="1"/>
</dbReference>
<accession>A0A2Z4C054</accession>
<dbReference type="InterPro" id="IPR017452">
    <property type="entry name" value="GPCR_Rhodpsn_7TM"/>
</dbReference>
<dbReference type="AlphaFoldDB" id="A0A2Z4C054"/>
<evidence type="ECO:0000256" key="10">
    <source>
        <dbReference type="SAM" id="Phobius"/>
    </source>
</evidence>
<dbReference type="InterPro" id="IPR050125">
    <property type="entry name" value="GPCR_opsins"/>
</dbReference>
<feature type="domain" description="G-protein coupled receptors family 1 profile" evidence="11">
    <location>
        <begin position="39"/>
        <end position="292"/>
    </location>
</feature>
<keyword evidence="3 10" id="KW-1133">Transmembrane helix</keyword>
<proteinExistence type="evidence at transcript level"/>
<sequence>MTPANNTTEPSEWSPAELGVSATIMGVYLTIVGLVATVGNATVVLLFILKWRQLCRKAPNLLIINLAAADLCITIFGYPFSASSGYAHKWLFSDAICTMYGFSCFLLSMVSMHTLCLISVHRYITICRPEHASQLTMNRTILAVVGAWLYALTMAIPPLFNITRYKQEPFGLSCTIDFHVTSTADLVYLGVLIVLGYVINVAVMGYCYFKIVRKFSKHRFRDVRDIRTSNQHSFERGVTLRCILMTLLYLISWTPYTALAIWTMVGPPPPVEVGLVAALTAKTHCAFNPILYTLMSEVYRKLVLRTMCPCCFNRIGGNLARAPAEDSRHSGNPDIFTVAYSSREQAVHIRNPRRFCFVMETASENLGIDDEVFTGQIVPCSQLKTGGPSVEGSGGPEVTQRPSVSGSERSLSLLLDVLPKRRSSSERAASSSVRGSHNTVSSSSLRQTTCHHGSSQQPSGRKDTRTRQSHTDGKTRPTGGRVSKRSSSHFQQAFDAVAEAWREAEAMAGGYNVERQPPTDTKPTKCASESLGSRPSNKCSTDAHDLGGSHRYMASIKTSTGTKGRAKDQSGVRWTEVDDTKLSSASKTSDGKKTSKTDRTKRTVFGMSRKHAYIVD</sequence>
<dbReference type="CDD" id="cd15074">
    <property type="entry name" value="7tmA_Opsin5_neuropsin"/>
    <property type="match status" value="1"/>
</dbReference>
<evidence type="ECO:0000256" key="6">
    <source>
        <dbReference type="ARBA" id="ARBA00023170"/>
    </source>
</evidence>
<evidence type="ECO:0000256" key="5">
    <source>
        <dbReference type="ARBA" id="ARBA00023136"/>
    </source>
</evidence>
<evidence type="ECO:0000256" key="7">
    <source>
        <dbReference type="ARBA" id="ARBA00023224"/>
    </source>
</evidence>
<keyword evidence="6 8" id="KW-0675">Receptor</keyword>
<feature type="region of interest" description="Disordered" evidence="9">
    <location>
        <begin position="384"/>
        <end position="491"/>
    </location>
</feature>
<keyword evidence="5 10" id="KW-0472">Membrane</keyword>
<feature type="compositionally biased region" description="Low complexity" evidence="9">
    <location>
        <begin position="426"/>
        <end position="436"/>
    </location>
</feature>
<feature type="region of interest" description="Disordered" evidence="9">
    <location>
        <begin position="557"/>
        <end position="616"/>
    </location>
</feature>
<dbReference type="PANTHER" id="PTHR24240">
    <property type="entry name" value="OPSIN"/>
    <property type="match status" value="1"/>
</dbReference>
<evidence type="ECO:0000313" key="12">
    <source>
        <dbReference type="EMBL" id="AWU78800.1"/>
    </source>
</evidence>
<feature type="transmembrane region" description="Helical" evidence="10">
    <location>
        <begin position="186"/>
        <end position="209"/>
    </location>
</feature>
<dbReference type="SUPFAM" id="SSF81321">
    <property type="entry name" value="Family A G protein-coupled receptor-like"/>
    <property type="match status" value="1"/>
</dbReference>
<organism evidence="12">
    <name type="scientific">Branchiostoma lanceolatum</name>
    <name type="common">Common lancelet</name>
    <name type="synonym">Amphioxus lanceolatum</name>
    <dbReference type="NCBI Taxonomy" id="7740"/>
    <lineage>
        <taxon>Eukaryota</taxon>
        <taxon>Metazoa</taxon>
        <taxon>Chordata</taxon>
        <taxon>Cephalochordata</taxon>
        <taxon>Leptocardii</taxon>
        <taxon>Amphioxiformes</taxon>
        <taxon>Branchiostomatidae</taxon>
        <taxon>Branchiostoma</taxon>
    </lineage>
</organism>
<feature type="compositionally biased region" description="Basic and acidic residues" evidence="9">
    <location>
        <begin position="589"/>
        <end position="601"/>
    </location>
</feature>
<keyword evidence="7 8" id="KW-0807">Transducer</keyword>
<dbReference type="GO" id="GO:0016020">
    <property type="term" value="C:membrane"/>
    <property type="evidence" value="ECO:0007669"/>
    <property type="project" value="UniProtKB-SubCell"/>
</dbReference>
<feature type="transmembrane region" description="Helical" evidence="10">
    <location>
        <begin position="141"/>
        <end position="160"/>
    </location>
</feature>
<keyword evidence="4 8" id="KW-0297">G-protein coupled receptor</keyword>
<reference evidence="12" key="1">
    <citation type="journal article" date="2017" name="Int. J. Dev. Biol.">
        <title>The opsin repertoire of the European lancelet: a window into light detection in a basal chordate.</title>
        <authorList>
            <person name="Pantzartzi C.N."/>
            <person name="Pergner J."/>
            <person name="Kozmikova I."/>
            <person name="Kozmik Z."/>
        </authorList>
    </citation>
    <scope>NUCLEOTIDE SEQUENCE</scope>
</reference>
<evidence type="ECO:0000256" key="1">
    <source>
        <dbReference type="ARBA" id="ARBA00004141"/>
    </source>
</evidence>
<evidence type="ECO:0000256" key="8">
    <source>
        <dbReference type="RuleBase" id="RU000688"/>
    </source>
</evidence>
<dbReference type="Pfam" id="PF00001">
    <property type="entry name" value="7tm_1"/>
    <property type="match status" value="1"/>
</dbReference>
<feature type="compositionally biased region" description="Basic and acidic residues" evidence="9">
    <location>
        <begin position="460"/>
        <end position="475"/>
    </location>
</feature>
<feature type="transmembrane region" description="Helical" evidence="10">
    <location>
        <begin position="61"/>
        <end position="80"/>
    </location>
</feature>
<keyword evidence="2 8" id="KW-0812">Transmembrane</keyword>
<comment type="similarity">
    <text evidence="8">Belongs to the G-protein coupled receptor 1 family.</text>
</comment>
<feature type="compositionally biased region" description="Basic and acidic residues" evidence="9">
    <location>
        <begin position="565"/>
        <end position="581"/>
    </location>
</feature>
<evidence type="ECO:0000259" key="11">
    <source>
        <dbReference type="PROSITE" id="PS50262"/>
    </source>
</evidence>
<feature type="compositionally biased region" description="Polar residues" evidence="9">
    <location>
        <begin position="530"/>
        <end position="540"/>
    </location>
</feature>
<protein>
    <submittedName>
        <fullName evidence="12">Go opsin</fullName>
    </submittedName>
</protein>
<dbReference type="EMBL" id="MF464470">
    <property type="protein sequence ID" value="AWU78800.1"/>
    <property type="molecule type" value="mRNA"/>
</dbReference>
<gene>
    <name evidence="12" type="primary">op9</name>
</gene>